<evidence type="ECO:0000313" key="4">
    <source>
        <dbReference type="Proteomes" id="UP000799539"/>
    </source>
</evidence>
<feature type="compositionally biased region" description="Basic and acidic residues" evidence="2">
    <location>
        <begin position="28"/>
        <end position="45"/>
    </location>
</feature>
<proteinExistence type="predicted"/>
<evidence type="ECO:0000256" key="2">
    <source>
        <dbReference type="SAM" id="MobiDB-lite"/>
    </source>
</evidence>
<dbReference type="AlphaFoldDB" id="A0A6A6F8D5"/>
<name>A0A6A6F8D5_9PEZI</name>
<reference evidence="3" key="1">
    <citation type="journal article" date="2020" name="Stud. Mycol.">
        <title>101 Dothideomycetes genomes: a test case for predicting lifestyles and emergence of pathogens.</title>
        <authorList>
            <person name="Haridas S."/>
            <person name="Albert R."/>
            <person name="Binder M."/>
            <person name="Bloem J."/>
            <person name="Labutti K."/>
            <person name="Salamov A."/>
            <person name="Andreopoulos B."/>
            <person name="Baker S."/>
            <person name="Barry K."/>
            <person name="Bills G."/>
            <person name="Bluhm B."/>
            <person name="Cannon C."/>
            <person name="Castanera R."/>
            <person name="Culley D."/>
            <person name="Daum C."/>
            <person name="Ezra D."/>
            <person name="Gonzalez J."/>
            <person name="Henrissat B."/>
            <person name="Kuo A."/>
            <person name="Liang C."/>
            <person name="Lipzen A."/>
            <person name="Lutzoni F."/>
            <person name="Magnuson J."/>
            <person name="Mondo S."/>
            <person name="Nolan M."/>
            <person name="Ohm R."/>
            <person name="Pangilinan J."/>
            <person name="Park H.-J."/>
            <person name="Ramirez L."/>
            <person name="Alfaro M."/>
            <person name="Sun H."/>
            <person name="Tritt A."/>
            <person name="Yoshinaga Y."/>
            <person name="Zwiers L.-H."/>
            <person name="Turgeon B."/>
            <person name="Goodwin S."/>
            <person name="Spatafora J."/>
            <person name="Crous P."/>
            <person name="Grigoriev I."/>
        </authorList>
    </citation>
    <scope>NUCLEOTIDE SEQUENCE</scope>
    <source>
        <strain evidence="3">SCOH1-5</strain>
    </source>
</reference>
<dbReference type="Proteomes" id="UP000799539">
    <property type="component" value="Unassembled WGS sequence"/>
</dbReference>
<dbReference type="EMBL" id="ML992689">
    <property type="protein sequence ID" value="KAF2208997.1"/>
    <property type="molecule type" value="Genomic_DNA"/>
</dbReference>
<organism evidence="3 4">
    <name type="scientific">Cercospora zeae-maydis SCOH1-5</name>
    <dbReference type="NCBI Taxonomy" id="717836"/>
    <lineage>
        <taxon>Eukaryota</taxon>
        <taxon>Fungi</taxon>
        <taxon>Dikarya</taxon>
        <taxon>Ascomycota</taxon>
        <taxon>Pezizomycotina</taxon>
        <taxon>Dothideomycetes</taxon>
        <taxon>Dothideomycetidae</taxon>
        <taxon>Mycosphaerellales</taxon>
        <taxon>Mycosphaerellaceae</taxon>
        <taxon>Cercospora</taxon>
    </lineage>
</organism>
<sequence>MATRIMTVEPSLASGFSAPSHSSRPSRRGADLIDRLNHLEHEERSRRHSHAGSLFLARPEADRSVHDINAEIRALEAEKQAYKYESRASEERDLAYRYRERAVSESPRSRYVSERDILTEEDFRRMPERDYMYEESRRARSIPPAELVLYDREKYGPREVVYERAKSPQRNIVRVQRDRKGRLSLVRSSR</sequence>
<dbReference type="OrthoDB" id="3648898at2759"/>
<feature type="coiled-coil region" evidence="1">
    <location>
        <begin position="65"/>
        <end position="92"/>
    </location>
</feature>
<feature type="compositionally biased region" description="Low complexity" evidence="2">
    <location>
        <begin position="11"/>
        <end position="23"/>
    </location>
</feature>
<evidence type="ECO:0000256" key="1">
    <source>
        <dbReference type="SAM" id="Coils"/>
    </source>
</evidence>
<evidence type="ECO:0000313" key="3">
    <source>
        <dbReference type="EMBL" id="KAF2208997.1"/>
    </source>
</evidence>
<gene>
    <name evidence="3" type="ORF">CERZMDRAFT_100752</name>
</gene>
<accession>A0A6A6F8D5</accession>
<feature type="region of interest" description="Disordered" evidence="2">
    <location>
        <begin position="1"/>
        <end position="52"/>
    </location>
</feature>
<protein>
    <submittedName>
        <fullName evidence="3">Uncharacterized protein</fullName>
    </submittedName>
</protein>
<keyword evidence="4" id="KW-1185">Reference proteome</keyword>
<keyword evidence="1" id="KW-0175">Coiled coil</keyword>